<accession>A0A1I7S656</accession>
<dbReference type="InterPro" id="IPR036409">
    <property type="entry name" value="Aldolase_II/adducin_N_sf"/>
</dbReference>
<name>A0A1I7S656_BURXY</name>
<keyword evidence="6" id="KW-1185">Reference proteome</keyword>
<feature type="region of interest" description="Disordered" evidence="2">
    <location>
        <begin position="112"/>
        <end position="133"/>
    </location>
</feature>
<feature type="region of interest" description="Disordered" evidence="2">
    <location>
        <begin position="1"/>
        <end position="42"/>
    </location>
</feature>
<organism evidence="5 7">
    <name type="scientific">Bursaphelenchus xylophilus</name>
    <name type="common">Pinewood nematode worm</name>
    <name type="synonym">Aphelenchoides xylophilus</name>
    <dbReference type="NCBI Taxonomy" id="6326"/>
    <lineage>
        <taxon>Eukaryota</taxon>
        <taxon>Metazoa</taxon>
        <taxon>Ecdysozoa</taxon>
        <taxon>Nematoda</taxon>
        <taxon>Chromadorea</taxon>
        <taxon>Rhabditida</taxon>
        <taxon>Tylenchina</taxon>
        <taxon>Tylenchomorpha</taxon>
        <taxon>Aphelenchoidea</taxon>
        <taxon>Aphelenchoididae</taxon>
        <taxon>Bursaphelenchus</taxon>
    </lineage>
</organism>
<feature type="compositionally biased region" description="Basic residues" evidence="2">
    <location>
        <begin position="1"/>
        <end position="10"/>
    </location>
</feature>
<evidence type="ECO:0000259" key="3">
    <source>
        <dbReference type="SMART" id="SM01007"/>
    </source>
</evidence>
<dbReference type="OrthoDB" id="191080at2759"/>
<protein>
    <submittedName>
        <fullName evidence="4">(pine wood nematode) hypothetical protein</fullName>
    </submittedName>
    <submittedName>
        <fullName evidence="7">Aldolase_II domain-containing protein</fullName>
    </submittedName>
</protein>
<dbReference type="SMART" id="SM01007">
    <property type="entry name" value="Aldolase_II"/>
    <property type="match status" value="1"/>
</dbReference>
<dbReference type="EMBL" id="CAJFCV020000001">
    <property type="protein sequence ID" value="CAG9082227.1"/>
    <property type="molecule type" value="Genomic_DNA"/>
</dbReference>
<evidence type="ECO:0000313" key="6">
    <source>
        <dbReference type="Proteomes" id="UP000659654"/>
    </source>
</evidence>
<dbReference type="eggNOG" id="KOG2631">
    <property type="taxonomic scope" value="Eukaryota"/>
</dbReference>
<dbReference type="EMBL" id="CAJFDI010000001">
    <property type="protein sequence ID" value="CAD5208621.1"/>
    <property type="molecule type" value="Genomic_DNA"/>
</dbReference>
<dbReference type="InterPro" id="IPR001303">
    <property type="entry name" value="Aldolase_II/adducin_N"/>
</dbReference>
<sequence>MESTAKRKCRTATVEPKWGKRPKNSEIAESTPEKTQINGKKSRRIGNRSIYLSFFESGICTLCGREVKSLTASMAQRHLRRNHASALAEPQKTPGFDLATFLETLQSEEIASDLEESERLPASSPSSVSPPVPEPLFIALRSLSRQLDLGQENGEKQEIMSGIDERNEDVKAGRSLVVELMNKFYDLGWVFGSGGAMCLRNSPEDIIFVTPSAVQKDRLGEEDIGVVSPEGEVLLAPASPNVISSCFKLFSTIFLTHETHHTRNYLNSVIHSHSVESNLISSFPTERPYTAVRFDTEEMLKGIINRQTGRPYTNTEECVIPIIENAPSEGAPEFSIRIREAMTAYPECSAVLVRNHGAFYFGRDWKETKIMAEIFEYLFKLSLEKIKFAPHLKNSIFVN</sequence>
<reference evidence="7" key="1">
    <citation type="submission" date="2016-11" db="UniProtKB">
        <authorList>
            <consortium name="WormBaseParasite"/>
        </authorList>
    </citation>
    <scope>IDENTIFICATION</scope>
</reference>
<gene>
    <name evidence="4" type="ORF">BXYJ_LOCUS857</name>
</gene>
<dbReference type="AlphaFoldDB" id="A0A1I7S656"/>
<dbReference type="PANTHER" id="PTHR10640:SF7">
    <property type="entry name" value="METHYLTHIORIBULOSE-1-PHOSPHATE DEHYDRATASE"/>
    <property type="match status" value="1"/>
</dbReference>
<evidence type="ECO:0000256" key="1">
    <source>
        <dbReference type="ARBA" id="ARBA00006274"/>
    </source>
</evidence>
<dbReference type="Gene3D" id="3.40.225.10">
    <property type="entry name" value="Class II aldolase/adducin N-terminal domain"/>
    <property type="match status" value="1"/>
</dbReference>
<proteinExistence type="inferred from homology"/>
<dbReference type="Proteomes" id="UP000659654">
    <property type="component" value="Unassembled WGS sequence"/>
</dbReference>
<comment type="similarity">
    <text evidence="1">Belongs to the aldolase class II family. Adducin subfamily.</text>
</comment>
<evidence type="ECO:0000313" key="4">
    <source>
        <dbReference type="EMBL" id="CAD5208621.1"/>
    </source>
</evidence>
<dbReference type="PANTHER" id="PTHR10640">
    <property type="entry name" value="METHYLTHIORIBULOSE-1-PHOSPHATE DEHYDRATASE"/>
    <property type="match status" value="1"/>
</dbReference>
<feature type="domain" description="Class II aldolase/adducin N-terminal" evidence="3">
    <location>
        <begin position="175"/>
        <end position="383"/>
    </location>
</feature>
<evidence type="ECO:0000313" key="7">
    <source>
        <dbReference type="WBParaSite" id="BXY_0849200.1"/>
    </source>
</evidence>
<evidence type="ECO:0000313" key="5">
    <source>
        <dbReference type="Proteomes" id="UP000095284"/>
    </source>
</evidence>
<dbReference type="Proteomes" id="UP000095284">
    <property type="component" value="Unplaced"/>
</dbReference>
<evidence type="ECO:0000256" key="2">
    <source>
        <dbReference type="SAM" id="MobiDB-lite"/>
    </source>
</evidence>
<dbReference type="SUPFAM" id="SSF53639">
    <property type="entry name" value="AraD/HMP-PK domain-like"/>
    <property type="match status" value="1"/>
</dbReference>
<dbReference type="GO" id="GO:0046570">
    <property type="term" value="F:methylthioribulose 1-phosphate dehydratase activity"/>
    <property type="evidence" value="ECO:0007669"/>
    <property type="project" value="TreeGrafter"/>
</dbReference>
<dbReference type="Pfam" id="PF00596">
    <property type="entry name" value="Aldolase_II"/>
    <property type="match status" value="1"/>
</dbReference>
<dbReference type="GO" id="GO:0005737">
    <property type="term" value="C:cytoplasm"/>
    <property type="evidence" value="ECO:0007669"/>
    <property type="project" value="TreeGrafter"/>
</dbReference>
<dbReference type="Proteomes" id="UP000582659">
    <property type="component" value="Unassembled WGS sequence"/>
</dbReference>
<reference evidence="4" key="2">
    <citation type="submission" date="2020-09" db="EMBL/GenBank/DDBJ databases">
        <authorList>
            <person name="Kikuchi T."/>
        </authorList>
    </citation>
    <scope>NUCLEOTIDE SEQUENCE</scope>
    <source>
        <strain evidence="4">Ka4C1</strain>
    </source>
</reference>
<dbReference type="SMR" id="A0A1I7S656"/>
<dbReference type="GO" id="GO:0019509">
    <property type="term" value="P:L-methionine salvage from methylthioadenosine"/>
    <property type="evidence" value="ECO:0007669"/>
    <property type="project" value="TreeGrafter"/>
</dbReference>
<dbReference type="WBParaSite" id="BXY_0849200.1">
    <property type="protein sequence ID" value="BXY_0849200.1"/>
    <property type="gene ID" value="BXY_0849200"/>
</dbReference>